<organism evidence="1 2">
    <name type="scientific">Curtobacterium pusillum</name>
    <dbReference type="NCBI Taxonomy" id="69373"/>
    <lineage>
        <taxon>Bacteria</taxon>
        <taxon>Bacillati</taxon>
        <taxon>Actinomycetota</taxon>
        <taxon>Actinomycetes</taxon>
        <taxon>Micrococcales</taxon>
        <taxon>Microbacteriaceae</taxon>
        <taxon>Curtobacterium</taxon>
    </lineage>
</organism>
<dbReference type="Proteomes" id="UP000590225">
    <property type="component" value="Unassembled WGS sequence"/>
</dbReference>
<accession>A0AAW3T220</accession>
<evidence type="ECO:0000313" key="1">
    <source>
        <dbReference type="EMBL" id="MBA8988855.1"/>
    </source>
</evidence>
<evidence type="ECO:0000313" key="2">
    <source>
        <dbReference type="Proteomes" id="UP000590225"/>
    </source>
</evidence>
<dbReference type="EMBL" id="JACGXP010000001">
    <property type="protein sequence ID" value="MBA8988855.1"/>
    <property type="molecule type" value="Genomic_DNA"/>
</dbReference>
<sequence>MQTGLRDEVNTLTVFALDASTDLQLNEEQKAMVADLWTNGRPFGETVIIYPNTETPINTADLGVPPLVK</sequence>
<gene>
    <name evidence="1" type="ORF">FHW23_000087</name>
</gene>
<proteinExistence type="predicted"/>
<comment type="caution">
    <text evidence="1">The sequence shown here is derived from an EMBL/GenBank/DDBJ whole genome shotgun (WGS) entry which is preliminary data.</text>
</comment>
<dbReference type="RefSeq" id="WP_182514821.1">
    <property type="nucleotide sequence ID" value="NZ_JACGXP010000001.1"/>
</dbReference>
<reference evidence="1 2" key="1">
    <citation type="submission" date="2020-07" db="EMBL/GenBank/DDBJ databases">
        <title>Above-ground endophytic microbial communities from plants in different locations in the United States.</title>
        <authorList>
            <person name="Frank C."/>
        </authorList>
    </citation>
    <scope>NUCLEOTIDE SEQUENCE [LARGE SCALE GENOMIC DNA]</scope>
    <source>
        <strain evidence="1 2">WPL5_2</strain>
    </source>
</reference>
<name>A0AAW3T220_9MICO</name>
<protein>
    <submittedName>
        <fullName evidence="1">Uncharacterized protein</fullName>
    </submittedName>
</protein>
<dbReference type="AlphaFoldDB" id="A0AAW3T220"/>